<dbReference type="Gene3D" id="3.80.10.10">
    <property type="entry name" value="Ribonuclease Inhibitor"/>
    <property type="match status" value="1"/>
</dbReference>
<feature type="compositionally biased region" description="Basic and acidic residues" evidence="5">
    <location>
        <begin position="1270"/>
        <end position="1368"/>
    </location>
</feature>
<protein>
    <submittedName>
        <fullName evidence="7">Putative jmjC domain-containing histone demethylation protein 1</fullName>
    </submittedName>
</protein>
<feature type="compositionally biased region" description="Polar residues" evidence="5">
    <location>
        <begin position="1125"/>
        <end position="1140"/>
    </location>
</feature>
<dbReference type="Pfam" id="PF16866">
    <property type="entry name" value="PHD_4"/>
    <property type="match status" value="1"/>
</dbReference>
<dbReference type="InterPro" id="IPR002857">
    <property type="entry name" value="Znf_CXXC"/>
</dbReference>
<dbReference type="InterPro" id="IPR013083">
    <property type="entry name" value="Znf_RING/FYVE/PHD"/>
</dbReference>
<dbReference type="GO" id="GO:0008270">
    <property type="term" value="F:zinc ion binding"/>
    <property type="evidence" value="ECO:0007669"/>
    <property type="project" value="UniProtKB-KW"/>
</dbReference>
<dbReference type="InterPro" id="IPR001810">
    <property type="entry name" value="F-box_dom"/>
</dbReference>
<feature type="compositionally biased region" description="Basic and acidic residues" evidence="5">
    <location>
        <begin position="1407"/>
        <end position="1430"/>
    </location>
</feature>
<feature type="compositionally biased region" description="Basic and acidic residues" evidence="5">
    <location>
        <begin position="660"/>
        <end position="676"/>
    </location>
</feature>
<dbReference type="GO" id="GO:0003677">
    <property type="term" value="F:DNA binding"/>
    <property type="evidence" value="ECO:0007669"/>
    <property type="project" value="InterPro"/>
</dbReference>
<feature type="compositionally biased region" description="Polar residues" evidence="5">
    <location>
        <begin position="820"/>
        <end position="829"/>
    </location>
</feature>
<dbReference type="Gene3D" id="3.30.40.10">
    <property type="entry name" value="Zinc/RING finger domain, C3HC4 (zinc finger)"/>
    <property type="match status" value="1"/>
</dbReference>
<feature type="compositionally biased region" description="Basic and acidic residues" evidence="5">
    <location>
        <begin position="1017"/>
        <end position="1030"/>
    </location>
</feature>
<dbReference type="CDD" id="cd22122">
    <property type="entry name" value="F-box_JHDM"/>
    <property type="match status" value="1"/>
</dbReference>
<feature type="compositionally biased region" description="Basic and acidic residues" evidence="5">
    <location>
        <begin position="701"/>
        <end position="731"/>
    </location>
</feature>
<feature type="compositionally biased region" description="Low complexity" evidence="5">
    <location>
        <begin position="636"/>
        <end position="653"/>
    </location>
</feature>
<dbReference type="PROSITE" id="PS51058">
    <property type="entry name" value="ZF_CXXC"/>
    <property type="match status" value="1"/>
</dbReference>
<feature type="compositionally biased region" description="Basic and acidic residues" evidence="5">
    <location>
        <begin position="937"/>
        <end position="956"/>
    </location>
</feature>
<dbReference type="InterPro" id="IPR050690">
    <property type="entry name" value="JHDM1_Histone_Demethylase"/>
</dbReference>
<dbReference type="InterPro" id="IPR006553">
    <property type="entry name" value="Leu-rich_rpt_Cys-con_subtyp"/>
</dbReference>
<dbReference type="STRING" id="6689.A0A3R7R033"/>
<feature type="compositionally biased region" description="Basic and acidic residues" evidence="5">
    <location>
        <begin position="1389"/>
        <end position="1400"/>
    </location>
</feature>
<feature type="compositionally biased region" description="Basic and acidic residues" evidence="5">
    <location>
        <begin position="907"/>
        <end position="916"/>
    </location>
</feature>
<feature type="domain" description="CXXC-type" evidence="6">
    <location>
        <begin position="95"/>
        <end position="141"/>
    </location>
</feature>
<feature type="compositionally biased region" description="Polar residues" evidence="5">
    <location>
        <begin position="918"/>
        <end position="936"/>
    </location>
</feature>
<dbReference type="Gene3D" id="6.10.280.250">
    <property type="match status" value="1"/>
</dbReference>
<feature type="compositionally biased region" description="Low complexity" evidence="5">
    <location>
        <begin position="1031"/>
        <end position="1047"/>
    </location>
</feature>
<feature type="region of interest" description="Disordered" evidence="5">
    <location>
        <begin position="323"/>
        <end position="364"/>
    </location>
</feature>
<evidence type="ECO:0000256" key="1">
    <source>
        <dbReference type="ARBA" id="ARBA00022723"/>
    </source>
</evidence>
<feature type="compositionally biased region" description="Basic and acidic residues" evidence="5">
    <location>
        <begin position="1480"/>
        <end position="1513"/>
    </location>
</feature>
<keyword evidence="2 4" id="KW-0863">Zinc-finger</keyword>
<keyword evidence="1" id="KW-0479">Metal-binding</keyword>
<evidence type="ECO:0000256" key="5">
    <source>
        <dbReference type="SAM" id="MobiDB-lite"/>
    </source>
</evidence>
<feature type="compositionally biased region" description="Low complexity" evidence="5">
    <location>
        <begin position="1114"/>
        <end position="1124"/>
    </location>
</feature>
<evidence type="ECO:0000313" key="8">
    <source>
        <dbReference type="Proteomes" id="UP000283509"/>
    </source>
</evidence>
<evidence type="ECO:0000313" key="7">
    <source>
        <dbReference type="EMBL" id="ROT85477.1"/>
    </source>
</evidence>
<accession>A0A3R7R033</accession>
<dbReference type="OrthoDB" id="5876800at2759"/>
<keyword evidence="3" id="KW-0862">Zinc</keyword>
<dbReference type="InterPro" id="IPR019787">
    <property type="entry name" value="Znf_PHD-finger"/>
</dbReference>
<sequence>MYLHALPTSKKCVPELITDPIALIRDVRTVVEKHRYDSPELSTTSRPVLEWWPRESTKFGVKRPLGDPTAGATKRRRRNSDENKVVRLPPNAAKIRHRRVRCKYCESCLRDDCRQCGFCMDMVKYGGPGTMKQTCKMKKCTQPMLPVTAVCYECQLDGWGRMIATPPHKPPPNVPSGLFECCICYKISHLKCLSNKYEDADGIVNEDLPNSWECPECVKEGYNKEYKHNRVPSSRTSTAGSDTGDIKTPQVLSEAEEDVKVKLETLENGGGKSFDPKKDMSPVKVKQEIGSAVEALDAAPPHMPTWEQLQARVSRPLVRPMWVVRPTPPLPDEEEEEEEEDEESGSDGESRTAAREPPPPTMNRSVMLPVFHHLSVQDLKVVMQVCRAWAQWAIHPALWKAISLSHKRIHATHLEGVVRRQPRSLDLSWAKISAEQFSWLLARLPQLRELHLEGQNWQVISCLTSPYCPALSVLNLSYCEGLTDNSLTVLLSAPRSHRPGHRDTSTRLRQLTDFRLAGTQVGDEGVRAIVRALPFLTALDLSSCQRITELTAALLAQPSSVVSHSLSSLDLRGCHRLAPTCLPSLKCLPLLARLALHPCSRIPLPALRVWGKSHGYALANQDVLVRKPPPPPDPTADPSSDSDLSSLSRCSSPGAAQAAEKGEELRADEEKKKGPEESQALGDKAKLQKSSTKTEAPSAEKTAKVQTEKEPGACDKVLSDIKAESSERKPESISTKQNHRDKTESTSNPEKKPDESGPSRSEPATPKSGPESSPSSGLRVSTRRQSRLQEGEGESGNRSSNTEHTAKKNSSPELKERKTSSNPDQTLKKTPSPADPAKGSNSAEDRNLSDSDQKIKKPSDHTSEKATDPEQPVRNQASLSRENRERNRSPSSEKKNKSSDSHLPQQGKDKTAEHASKKGSSSDTSAKKQNTTSNQAGEKRSGNANSDEKDNEEKSVSEQSPSKGQSVSSAEQNRKKNAPITAEEASQKQGDPTEDGSKLAPRSEQEGKVKAAPSSENPEKNLADSADTLKKAGPSPAESKKSSPSATEEVDKKTANVTGGVSSNEEKDKKSGVTVGGENKKGGSPAALAAKKKTPTSPEQLSKRKCVEKKSCTSSSSSSSPSSSAAKTGDQQKNQKNIIITSVEVHRADTYEGKGETESGVKRPERRQSVRRSKDEQEGKSEEKRDKNEKVGTESPKDKRRDSKSREEEMNKITVEDSSEKEMKSPAPRKIDEKRPSSAGKRSGDKHLGQEASGKLKQEKDIVTRSTKRLKCEKGTEEKQGDLPKDEEQAKSSESVVDTRKTSRRSRESREDKEEPPAEEFEKREIKSARPIAGRRERDSLSGKTAEKKDEDSKVAKRVKTESEEYMSKLRRKSHDGEASSDSSSVSENTRKEDSALEKIRSRRRSLRDDDASKSSAEKKKEDAKEEKAKALQNPSSEQAESPAKTSKASSHSSEGSDAGSKHKRKNDDGDEAPSSSSKKSKDEAEEGSRAPKKPTDLHRERSGSRERPERAHRSPRRLSMCQ</sequence>
<feature type="region of interest" description="Disordered" evidence="5">
    <location>
        <begin position="623"/>
        <end position="1523"/>
    </location>
</feature>
<proteinExistence type="predicted"/>
<name>A0A3R7R033_PENVA</name>
<feature type="compositionally biased region" description="Low complexity" evidence="5">
    <location>
        <begin position="1442"/>
        <end position="1459"/>
    </location>
</feature>
<feature type="compositionally biased region" description="Basic and acidic residues" evidence="5">
    <location>
        <begin position="995"/>
        <end position="1009"/>
    </location>
</feature>
<feature type="compositionally biased region" description="Basic and acidic residues" evidence="5">
    <location>
        <begin position="843"/>
        <end position="868"/>
    </location>
</feature>
<evidence type="ECO:0000256" key="2">
    <source>
        <dbReference type="ARBA" id="ARBA00022771"/>
    </source>
</evidence>
<feature type="compositionally biased region" description="Basic and acidic residues" evidence="5">
    <location>
        <begin position="881"/>
        <end position="900"/>
    </location>
</feature>
<dbReference type="Pfam" id="PF02008">
    <property type="entry name" value="zf-CXXC"/>
    <property type="match status" value="1"/>
</dbReference>
<dbReference type="SMART" id="SM00367">
    <property type="entry name" value="LRR_CC"/>
    <property type="match status" value="3"/>
</dbReference>
<feature type="compositionally biased region" description="Basic and acidic residues" evidence="5">
    <location>
        <begin position="738"/>
        <end position="757"/>
    </location>
</feature>
<dbReference type="InterPro" id="IPR032675">
    <property type="entry name" value="LRR_dom_sf"/>
</dbReference>
<feature type="compositionally biased region" description="Acidic residues" evidence="5">
    <location>
        <begin position="331"/>
        <end position="346"/>
    </location>
</feature>
<organism evidence="7 8">
    <name type="scientific">Penaeus vannamei</name>
    <name type="common">Whiteleg shrimp</name>
    <name type="synonym">Litopenaeus vannamei</name>
    <dbReference type="NCBI Taxonomy" id="6689"/>
    <lineage>
        <taxon>Eukaryota</taxon>
        <taxon>Metazoa</taxon>
        <taxon>Ecdysozoa</taxon>
        <taxon>Arthropoda</taxon>
        <taxon>Crustacea</taxon>
        <taxon>Multicrustacea</taxon>
        <taxon>Malacostraca</taxon>
        <taxon>Eumalacostraca</taxon>
        <taxon>Eucarida</taxon>
        <taxon>Decapoda</taxon>
        <taxon>Dendrobranchiata</taxon>
        <taxon>Penaeoidea</taxon>
        <taxon>Penaeidae</taxon>
        <taxon>Penaeus</taxon>
    </lineage>
</organism>
<evidence type="ECO:0000256" key="4">
    <source>
        <dbReference type="PROSITE-ProRule" id="PRU00509"/>
    </source>
</evidence>
<dbReference type="Pfam" id="PF12937">
    <property type="entry name" value="F-box-like"/>
    <property type="match status" value="1"/>
</dbReference>
<feature type="region of interest" description="Disordered" evidence="5">
    <location>
        <begin position="62"/>
        <end position="84"/>
    </location>
</feature>
<dbReference type="Proteomes" id="UP000283509">
    <property type="component" value="Unassembled WGS sequence"/>
</dbReference>
<evidence type="ECO:0000256" key="3">
    <source>
        <dbReference type="ARBA" id="ARBA00022833"/>
    </source>
</evidence>
<dbReference type="SUPFAM" id="SSF52047">
    <property type="entry name" value="RNI-like"/>
    <property type="match status" value="1"/>
</dbReference>
<reference evidence="7 8" key="1">
    <citation type="submission" date="2018-04" db="EMBL/GenBank/DDBJ databases">
        <authorList>
            <person name="Zhang X."/>
            <person name="Yuan J."/>
            <person name="Li F."/>
            <person name="Xiang J."/>
        </authorList>
    </citation>
    <scope>NUCLEOTIDE SEQUENCE [LARGE SCALE GENOMIC DNA]</scope>
    <source>
        <tissue evidence="7">Muscle</tissue>
    </source>
</reference>
<feature type="compositionally biased region" description="Low complexity" evidence="5">
    <location>
        <begin position="768"/>
        <end position="777"/>
    </location>
</feature>
<dbReference type="PANTHER" id="PTHR23123">
    <property type="entry name" value="PHD/F-BOX CONTAINING PROTEIN"/>
    <property type="match status" value="1"/>
</dbReference>
<reference evidence="7 8" key="2">
    <citation type="submission" date="2019-01" db="EMBL/GenBank/DDBJ databases">
        <title>The decoding of complex shrimp genome reveals the adaptation for benthos swimmer, frequently molting mechanism and breeding impact on genome.</title>
        <authorList>
            <person name="Sun Y."/>
            <person name="Gao Y."/>
            <person name="Yu Y."/>
        </authorList>
    </citation>
    <scope>NUCLEOTIDE SEQUENCE [LARGE SCALE GENOMIC DNA]</scope>
    <source>
        <tissue evidence="7">Muscle</tissue>
    </source>
</reference>
<feature type="compositionally biased region" description="Basic and acidic residues" evidence="5">
    <location>
        <begin position="1144"/>
        <end position="1263"/>
    </location>
</feature>
<comment type="caution">
    <text evidence="7">The sequence shown here is derived from an EMBL/GenBank/DDBJ whole genome shotgun (WGS) entry which is preliminary data.</text>
</comment>
<evidence type="ECO:0000259" key="6">
    <source>
        <dbReference type="PROSITE" id="PS51058"/>
    </source>
</evidence>
<dbReference type="EMBL" id="QCYY01000268">
    <property type="protein sequence ID" value="ROT85477.1"/>
    <property type="molecule type" value="Genomic_DNA"/>
</dbReference>
<feature type="compositionally biased region" description="Polar residues" evidence="5">
    <location>
        <begin position="796"/>
        <end position="812"/>
    </location>
</feature>
<keyword evidence="8" id="KW-1185">Reference proteome</keyword>
<gene>
    <name evidence="7" type="ORF">C7M84_013483</name>
</gene>
<feature type="compositionally biased region" description="Polar residues" evidence="5">
    <location>
        <begin position="957"/>
        <end position="971"/>
    </location>
</feature>